<dbReference type="InterPro" id="IPR040841">
    <property type="entry name" value="Luciferase_dom"/>
</dbReference>
<dbReference type="Proteomes" id="UP000663881">
    <property type="component" value="Unassembled WGS sequence"/>
</dbReference>
<sequence length="113" mass="12904">LLRGSSVAEYTGADALFLPNADEKTFAKGEFAHLHSNDGSFHMILHPSDAKLLIEKQWAERFPLSGVNLFNKIQIPKTYVLVYAPQNENEIKIWKTILNAAIDYSRDIRKHKH</sequence>
<gene>
    <name evidence="2" type="ORF">OKA104_LOCUS31852</name>
</gene>
<dbReference type="AlphaFoldDB" id="A0A819QIK9"/>
<protein>
    <recommendedName>
        <fullName evidence="1">Luciferase domain-containing protein</fullName>
    </recommendedName>
</protein>
<dbReference type="InterPro" id="IPR048273">
    <property type="entry name" value="Luciferase"/>
</dbReference>
<evidence type="ECO:0000259" key="1">
    <source>
        <dbReference type="Pfam" id="PF17648"/>
    </source>
</evidence>
<dbReference type="EMBL" id="CAJOAY010003702">
    <property type="protein sequence ID" value="CAF4035784.1"/>
    <property type="molecule type" value="Genomic_DNA"/>
</dbReference>
<proteinExistence type="predicted"/>
<dbReference type="PANTHER" id="PTHR38695">
    <property type="entry name" value="AMINO ACID PERMEASE_ SLC12A DOMAIN-CONTAINING PROTEIN"/>
    <property type="match status" value="1"/>
</dbReference>
<comment type="caution">
    <text evidence="2">The sequence shown here is derived from an EMBL/GenBank/DDBJ whole genome shotgun (WGS) entry which is preliminary data.</text>
</comment>
<reference evidence="2" key="1">
    <citation type="submission" date="2021-02" db="EMBL/GenBank/DDBJ databases">
        <authorList>
            <person name="Nowell W R."/>
        </authorList>
    </citation>
    <scope>NUCLEOTIDE SEQUENCE</scope>
</reference>
<feature type="domain" description="Luciferase" evidence="1">
    <location>
        <begin position="29"/>
        <end position="101"/>
    </location>
</feature>
<name>A0A819QIK9_9BILA</name>
<evidence type="ECO:0000313" key="2">
    <source>
        <dbReference type="EMBL" id="CAF4035784.1"/>
    </source>
</evidence>
<dbReference type="Pfam" id="PF17648">
    <property type="entry name" value="Luciferase"/>
    <property type="match status" value="1"/>
</dbReference>
<organism evidence="2 3">
    <name type="scientific">Adineta steineri</name>
    <dbReference type="NCBI Taxonomy" id="433720"/>
    <lineage>
        <taxon>Eukaryota</taxon>
        <taxon>Metazoa</taxon>
        <taxon>Spiralia</taxon>
        <taxon>Gnathifera</taxon>
        <taxon>Rotifera</taxon>
        <taxon>Eurotatoria</taxon>
        <taxon>Bdelloidea</taxon>
        <taxon>Adinetida</taxon>
        <taxon>Adinetidae</taxon>
        <taxon>Adineta</taxon>
    </lineage>
</organism>
<evidence type="ECO:0000313" key="3">
    <source>
        <dbReference type="Proteomes" id="UP000663881"/>
    </source>
</evidence>
<feature type="non-terminal residue" evidence="2">
    <location>
        <position position="1"/>
    </location>
</feature>
<dbReference type="PANTHER" id="PTHR38695:SF1">
    <property type="entry name" value="AMINO ACID PERMEASE_ SLC12A DOMAIN-CONTAINING PROTEIN"/>
    <property type="match status" value="1"/>
</dbReference>
<accession>A0A819QIK9</accession>